<dbReference type="EMBL" id="LAZR01005256">
    <property type="protein sequence ID" value="KKN01483.1"/>
    <property type="molecule type" value="Genomic_DNA"/>
</dbReference>
<proteinExistence type="predicted"/>
<comment type="caution">
    <text evidence="1">The sequence shown here is derived from an EMBL/GenBank/DDBJ whole genome shotgun (WGS) entry which is preliminary data.</text>
</comment>
<reference evidence="1" key="1">
    <citation type="journal article" date="2015" name="Nature">
        <title>Complex archaea that bridge the gap between prokaryotes and eukaryotes.</title>
        <authorList>
            <person name="Spang A."/>
            <person name="Saw J.H."/>
            <person name="Jorgensen S.L."/>
            <person name="Zaremba-Niedzwiedzka K."/>
            <person name="Martijn J."/>
            <person name="Lind A.E."/>
            <person name="van Eijk R."/>
            <person name="Schleper C."/>
            <person name="Guy L."/>
            <person name="Ettema T.J."/>
        </authorList>
    </citation>
    <scope>NUCLEOTIDE SEQUENCE</scope>
</reference>
<protein>
    <submittedName>
        <fullName evidence="1">Uncharacterized protein</fullName>
    </submittedName>
</protein>
<gene>
    <name evidence="1" type="ORF">LCGC14_1127350</name>
</gene>
<accession>A0A0F9Q7Z1</accession>
<dbReference type="AlphaFoldDB" id="A0A0F9Q7Z1"/>
<name>A0A0F9Q7Z1_9ZZZZ</name>
<organism evidence="1">
    <name type="scientific">marine sediment metagenome</name>
    <dbReference type="NCBI Taxonomy" id="412755"/>
    <lineage>
        <taxon>unclassified sequences</taxon>
        <taxon>metagenomes</taxon>
        <taxon>ecological metagenomes</taxon>
    </lineage>
</organism>
<evidence type="ECO:0000313" key="1">
    <source>
        <dbReference type="EMBL" id="KKN01483.1"/>
    </source>
</evidence>
<sequence length="205" mass="22899">MVENNNDFLRWDVKPIWKVLVKSVMTGVDVATYGFDIFGLNRSAGDISRNWEKVHSVEQFNQGRVAKPSDFTITIALKENGDSYEAMRRISKGAIEFDIVCDLLYDNRINIAGKNVWMKGFEKFIGCVVSRESQTIEVAEFPVREFECDALRHEILGIVVDGINIPDMIEGDGTYPMIEAFNALKAFVTASTSEDPGSGTSDESP</sequence>